<evidence type="ECO:0000256" key="1">
    <source>
        <dbReference type="SAM" id="SignalP"/>
    </source>
</evidence>
<dbReference type="AlphaFoldDB" id="A0A6G9XNZ7"/>
<dbReference type="PROSITE" id="PS51257">
    <property type="entry name" value="PROKAR_LIPOPROTEIN"/>
    <property type="match status" value="1"/>
</dbReference>
<protein>
    <submittedName>
        <fullName evidence="3">Alpha/beta fold hydrolase</fullName>
    </submittedName>
</protein>
<name>A0A6G9XNZ7_NOCBR</name>
<feature type="signal peptide" evidence="1">
    <location>
        <begin position="1"/>
        <end position="33"/>
    </location>
</feature>
<feature type="domain" description="AB hydrolase-1" evidence="2">
    <location>
        <begin position="48"/>
        <end position="269"/>
    </location>
</feature>
<dbReference type="RefSeq" id="WP_167461716.1">
    <property type="nucleotide sequence ID" value="NZ_CP046171.1"/>
</dbReference>
<dbReference type="Pfam" id="PF12697">
    <property type="entry name" value="Abhydrolase_6"/>
    <property type="match status" value="1"/>
</dbReference>
<dbReference type="InterPro" id="IPR029058">
    <property type="entry name" value="AB_hydrolase_fold"/>
</dbReference>
<evidence type="ECO:0000313" key="4">
    <source>
        <dbReference type="Proteomes" id="UP000501705"/>
    </source>
</evidence>
<organism evidence="3 4">
    <name type="scientific">Nocardia brasiliensis</name>
    <dbReference type="NCBI Taxonomy" id="37326"/>
    <lineage>
        <taxon>Bacteria</taxon>
        <taxon>Bacillati</taxon>
        <taxon>Actinomycetota</taxon>
        <taxon>Actinomycetes</taxon>
        <taxon>Mycobacteriales</taxon>
        <taxon>Nocardiaceae</taxon>
        <taxon>Nocardia</taxon>
    </lineage>
</organism>
<dbReference type="GO" id="GO:0016787">
    <property type="term" value="F:hydrolase activity"/>
    <property type="evidence" value="ECO:0007669"/>
    <property type="project" value="UniProtKB-KW"/>
</dbReference>
<proteinExistence type="predicted"/>
<dbReference type="InterPro" id="IPR052897">
    <property type="entry name" value="Sec-Metab_Biosynth_Hydrolase"/>
</dbReference>
<reference evidence="3 4" key="1">
    <citation type="journal article" date="2019" name="ACS Chem. Biol.">
        <title>Identification and Mobilization of a Cryptic Antibiotic Biosynthesis Gene Locus from a Human-Pathogenic Nocardia Isolate.</title>
        <authorList>
            <person name="Herisse M."/>
            <person name="Ishida K."/>
            <person name="Porter J.L."/>
            <person name="Howden B."/>
            <person name="Hertweck C."/>
            <person name="Stinear T.P."/>
            <person name="Pidot S.J."/>
        </authorList>
    </citation>
    <scope>NUCLEOTIDE SEQUENCE [LARGE SCALE GENOMIC DNA]</scope>
    <source>
        <strain evidence="3 4">AUSMDU00024985</strain>
    </source>
</reference>
<dbReference type="PANTHER" id="PTHR37017">
    <property type="entry name" value="AB HYDROLASE-1 DOMAIN-CONTAINING PROTEIN-RELATED"/>
    <property type="match status" value="1"/>
</dbReference>
<keyword evidence="3" id="KW-0378">Hydrolase</keyword>
<dbReference type="SUPFAM" id="SSF53474">
    <property type="entry name" value="alpha/beta-Hydrolases"/>
    <property type="match status" value="1"/>
</dbReference>
<evidence type="ECO:0000259" key="2">
    <source>
        <dbReference type="Pfam" id="PF12697"/>
    </source>
</evidence>
<gene>
    <name evidence="3" type="ORF">F5X71_10165</name>
</gene>
<dbReference type="PANTHER" id="PTHR37017:SF11">
    <property type="entry name" value="ESTERASE_LIPASE_THIOESTERASE DOMAIN-CONTAINING PROTEIN"/>
    <property type="match status" value="1"/>
</dbReference>
<dbReference type="EMBL" id="CP046171">
    <property type="protein sequence ID" value="QIS02635.1"/>
    <property type="molecule type" value="Genomic_DNA"/>
</dbReference>
<feature type="chain" id="PRO_5026207946" evidence="1">
    <location>
        <begin position="34"/>
        <end position="279"/>
    </location>
</feature>
<accession>A0A6G9XNZ7</accession>
<sequence>MNTSRKRLGFGRTVLITSTVVLGLAATACSANADDKTPVAAPAVKPAVLLVHGAFADASSWSKVADRLQRDGYLVRSAAVPLRGLTYDAAYVRGILDGMPDKTLVVGHSYGGAVITNAATGSPKAAGLVYIAAFAPDQGESLGELDGRFGGPATKITVPHEYPLTDGQGSAPELSIAADKFGEFFAQDLPAGESAVLAAGQRPIAVASFTDKTAEPAWKSLPSWTLVAADDRMIPPAGQREMAARIKATVVESPGSHAIALSQPQAVVDLIETAAAAVG</sequence>
<dbReference type="InterPro" id="IPR000073">
    <property type="entry name" value="AB_hydrolase_1"/>
</dbReference>
<dbReference type="Proteomes" id="UP000501705">
    <property type="component" value="Chromosome"/>
</dbReference>
<evidence type="ECO:0000313" key="3">
    <source>
        <dbReference type="EMBL" id="QIS02635.1"/>
    </source>
</evidence>
<keyword evidence="1" id="KW-0732">Signal</keyword>
<dbReference type="Gene3D" id="3.40.50.1820">
    <property type="entry name" value="alpha/beta hydrolase"/>
    <property type="match status" value="1"/>
</dbReference>